<keyword evidence="2" id="KW-0813">Transport</keyword>
<accession>A0ABU1ZNK0</accession>
<feature type="transmembrane region" description="Helical" evidence="7">
    <location>
        <begin position="25"/>
        <end position="50"/>
    </location>
</feature>
<dbReference type="EMBL" id="JAVDXO010000005">
    <property type="protein sequence ID" value="MDR7307131.1"/>
    <property type="molecule type" value="Genomic_DNA"/>
</dbReference>
<proteinExistence type="predicted"/>
<reference evidence="8 9" key="1">
    <citation type="submission" date="2023-07" db="EMBL/GenBank/DDBJ databases">
        <title>Sorghum-associated microbial communities from plants grown in Nebraska, USA.</title>
        <authorList>
            <person name="Schachtman D."/>
        </authorList>
    </citation>
    <scope>NUCLEOTIDE SEQUENCE [LARGE SCALE GENOMIC DNA]</scope>
    <source>
        <strain evidence="8 9">BE308</strain>
    </source>
</reference>
<feature type="transmembrane region" description="Helical" evidence="7">
    <location>
        <begin position="62"/>
        <end position="87"/>
    </location>
</feature>
<gene>
    <name evidence="8" type="ORF">J2X15_002418</name>
</gene>
<evidence type="ECO:0000256" key="2">
    <source>
        <dbReference type="ARBA" id="ARBA00022448"/>
    </source>
</evidence>
<dbReference type="Gene3D" id="1.10.3860.10">
    <property type="entry name" value="Sodium:dicarboxylate symporter"/>
    <property type="match status" value="1"/>
</dbReference>
<evidence type="ECO:0000256" key="6">
    <source>
        <dbReference type="ARBA" id="ARBA00023136"/>
    </source>
</evidence>
<protein>
    <submittedName>
        <fullName evidence="8">Na+/H+-dicarboxylate symporter</fullName>
    </submittedName>
</protein>
<comment type="subcellular location">
    <subcellularLocation>
        <location evidence="1">Cell membrane</location>
        <topology evidence="1">Multi-pass membrane protein</topology>
    </subcellularLocation>
</comment>
<keyword evidence="3" id="KW-1003">Cell membrane</keyword>
<feature type="transmembrane region" description="Helical" evidence="7">
    <location>
        <begin position="189"/>
        <end position="210"/>
    </location>
</feature>
<dbReference type="InterPro" id="IPR001991">
    <property type="entry name" value="Na-dicarboxylate_symporter"/>
</dbReference>
<name>A0ABU1ZNK0_9BURK</name>
<keyword evidence="9" id="KW-1185">Reference proteome</keyword>
<evidence type="ECO:0000256" key="7">
    <source>
        <dbReference type="SAM" id="Phobius"/>
    </source>
</evidence>
<evidence type="ECO:0000313" key="9">
    <source>
        <dbReference type="Proteomes" id="UP001268089"/>
    </source>
</evidence>
<feature type="transmembrane region" description="Helical" evidence="7">
    <location>
        <begin position="433"/>
        <end position="455"/>
    </location>
</feature>
<dbReference type="Pfam" id="PF00375">
    <property type="entry name" value="SDF"/>
    <property type="match status" value="1"/>
</dbReference>
<sequence>MLLLCLLAGAAVGSAAPEVAELAFVLGQVYLALINMVAIPLMVVATFFGLRQTLALPQPARRSFMIVVLAVGLVFASALLGTIFGYVTDPGSSLSVANRAYLGSVVLSSAAGNTELSLFDIDTQNTASAVHAWGTFLPDNFFKALALGQPLGILICAILFGLAFASMGKTRSNVLMGIFEAIYRTFETIISRVNLLIPVLVFGLAAHFAASADGQVLRSMSSFIATFVGLSLLLATFATVLVWRNSAAPLLTVLSCLKTPALISLTSASSTAGVPDTIRAMSAKLGYSRGIVELVVPAASIFVRAGSAVYFALLAVFVANIYGHALDGTGLMLICLGATMSAFASAGTSSFAVVASGSVVLSLLNLPVEAALALFLAIDLICEAPRNLLSTLCCCVLIVLVCQGLPSERTDAKQGDDVEVAAPVQFSFTRTSASLAVICCIVLASLIVVVGIGVGQRAGSPGVGRPSAALSGELLVDNPLNTK</sequence>
<feature type="transmembrane region" description="Helical" evidence="7">
    <location>
        <begin position="222"/>
        <end position="243"/>
    </location>
</feature>
<feature type="transmembrane region" description="Helical" evidence="7">
    <location>
        <begin position="388"/>
        <end position="406"/>
    </location>
</feature>
<evidence type="ECO:0000256" key="3">
    <source>
        <dbReference type="ARBA" id="ARBA00022475"/>
    </source>
</evidence>
<keyword evidence="4 7" id="KW-0812">Transmembrane</keyword>
<dbReference type="PANTHER" id="PTHR42865">
    <property type="entry name" value="PROTON/GLUTAMATE-ASPARTATE SYMPORTER"/>
    <property type="match status" value="1"/>
</dbReference>
<evidence type="ECO:0000256" key="5">
    <source>
        <dbReference type="ARBA" id="ARBA00022989"/>
    </source>
</evidence>
<feature type="transmembrane region" description="Helical" evidence="7">
    <location>
        <begin position="331"/>
        <end position="353"/>
    </location>
</feature>
<keyword evidence="6 7" id="KW-0472">Membrane</keyword>
<comment type="caution">
    <text evidence="8">The sequence shown here is derived from an EMBL/GenBank/DDBJ whole genome shotgun (WGS) entry which is preliminary data.</text>
</comment>
<feature type="transmembrane region" description="Helical" evidence="7">
    <location>
        <begin position="359"/>
        <end position="381"/>
    </location>
</feature>
<feature type="transmembrane region" description="Helical" evidence="7">
    <location>
        <begin position="147"/>
        <end position="168"/>
    </location>
</feature>
<dbReference type="SUPFAM" id="SSF118215">
    <property type="entry name" value="Proton glutamate symport protein"/>
    <property type="match status" value="1"/>
</dbReference>
<feature type="transmembrane region" description="Helical" evidence="7">
    <location>
        <begin position="294"/>
        <end position="319"/>
    </location>
</feature>
<keyword evidence="5 7" id="KW-1133">Transmembrane helix</keyword>
<evidence type="ECO:0000313" key="8">
    <source>
        <dbReference type="EMBL" id="MDR7307131.1"/>
    </source>
</evidence>
<feature type="transmembrane region" description="Helical" evidence="7">
    <location>
        <begin position="250"/>
        <end position="274"/>
    </location>
</feature>
<dbReference type="Proteomes" id="UP001268089">
    <property type="component" value="Unassembled WGS sequence"/>
</dbReference>
<dbReference type="PRINTS" id="PR00173">
    <property type="entry name" value="EDTRNSPORT"/>
</dbReference>
<organism evidence="8 9">
    <name type="scientific">Rhodoferax saidenbachensis</name>
    <dbReference type="NCBI Taxonomy" id="1484693"/>
    <lineage>
        <taxon>Bacteria</taxon>
        <taxon>Pseudomonadati</taxon>
        <taxon>Pseudomonadota</taxon>
        <taxon>Betaproteobacteria</taxon>
        <taxon>Burkholderiales</taxon>
        <taxon>Comamonadaceae</taxon>
        <taxon>Rhodoferax</taxon>
    </lineage>
</organism>
<dbReference type="PANTHER" id="PTHR42865:SF7">
    <property type="entry name" value="PROTON_GLUTAMATE-ASPARTATE SYMPORTER"/>
    <property type="match status" value="1"/>
</dbReference>
<evidence type="ECO:0000256" key="1">
    <source>
        <dbReference type="ARBA" id="ARBA00004651"/>
    </source>
</evidence>
<evidence type="ECO:0000256" key="4">
    <source>
        <dbReference type="ARBA" id="ARBA00022692"/>
    </source>
</evidence>
<dbReference type="InterPro" id="IPR036458">
    <property type="entry name" value="Na:dicarbo_symporter_sf"/>
</dbReference>